<name>A0A1M5WXR1_9FIRM</name>
<feature type="transmembrane region" description="Helical" evidence="5">
    <location>
        <begin position="446"/>
        <end position="466"/>
    </location>
</feature>
<comment type="subcellular location">
    <subcellularLocation>
        <location evidence="1">Membrane</location>
        <topology evidence="1">Multi-pass membrane protein</topology>
    </subcellularLocation>
</comment>
<keyword evidence="8" id="KW-1185">Reference proteome</keyword>
<feature type="transmembrane region" description="Helical" evidence="5">
    <location>
        <begin position="235"/>
        <end position="253"/>
    </location>
</feature>
<accession>A0A1M5WXR1</accession>
<evidence type="ECO:0000313" key="8">
    <source>
        <dbReference type="Proteomes" id="UP000183995"/>
    </source>
</evidence>
<keyword evidence="2 5" id="KW-0812">Transmembrane</keyword>
<keyword evidence="4 5" id="KW-0472">Membrane</keyword>
<dbReference type="Proteomes" id="UP000183995">
    <property type="component" value="Unassembled WGS sequence"/>
</dbReference>
<evidence type="ECO:0000313" key="7">
    <source>
        <dbReference type="EMBL" id="SHH92152.1"/>
    </source>
</evidence>
<dbReference type="STRING" id="1123282.SAMN02745823_01442"/>
<evidence type="ECO:0000256" key="1">
    <source>
        <dbReference type="ARBA" id="ARBA00004141"/>
    </source>
</evidence>
<feature type="transmembrane region" description="Helical" evidence="5">
    <location>
        <begin position="9"/>
        <end position="26"/>
    </location>
</feature>
<evidence type="ECO:0000256" key="4">
    <source>
        <dbReference type="ARBA" id="ARBA00023136"/>
    </source>
</evidence>
<dbReference type="PANTHER" id="PTHR37422:SF13">
    <property type="entry name" value="LIPOPOLYSACCHARIDE BIOSYNTHESIS PROTEIN PA4999-RELATED"/>
    <property type="match status" value="1"/>
</dbReference>
<feature type="transmembrane region" description="Helical" evidence="5">
    <location>
        <begin position="153"/>
        <end position="169"/>
    </location>
</feature>
<dbReference type="OrthoDB" id="9806320at2"/>
<evidence type="ECO:0000256" key="3">
    <source>
        <dbReference type="ARBA" id="ARBA00022989"/>
    </source>
</evidence>
<feature type="transmembrane region" description="Helical" evidence="5">
    <location>
        <begin position="283"/>
        <end position="315"/>
    </location>
</feature>
<evidence type="ECO:0000256" key="5">
    <source>
        <dbReference type="SAM" id="Phobius"/>
    </source>
</evidence>
<dbReference type="PANTHER" id="PTHR37422">
    <property type="entry name" value="TEICHURONIC ACID BIOSYNTHESIS PROTEIN TUAE"/>
    <property type="match status" value="1"/>
</dbReference>
<feature type="transmembrane region" description="Helical" evidence="5">
    <location>
        <begin position="128"/>
        <end position="147"/>
    </location>
</feature>
<dbReference type="AlphaFoldDB" id="A0A1M5WXR1"/>
<feature type="transmembrane region" description="Helical" evidence="5">
    <location>
        <begin position="260"/>
        <end position="277"/>
    </location>
</feature>
<organism evidence="7 8">
    <name type="scientific">Sporobacter termitidis DSM 10068</name>
    <dbReference type="NCBI Taxonomy" id="1123282"/>
    <lineage>
        <taxon>Bacteria</taxon>
        <taxon>Bacillati</taxon>
        <taxon>Bacillota</taxon>
        <taxon>Clostridia</taxon>
        <taxon>Eubacteriales</taxon>
        <taxon>Oscillospiraceae</taxon>
        <taxon>Sporobacter</taxon>
    </lineage>
</organism>
<dbReference type="InterPro" id="IPR051533">
    <property type="entry name" value="WaaL-like"/>
</dbReference>
<gene>
    <name evidence="7" type="ORF">SAMN02745823_01442</name>
</gene>
<feature type="transmembrane region" description="Helical" evidence="5">
    <location>
        <begin position="94"/>
        <end position="116"/>
    </location>
</feature>
<dbReference type="InterPro" id="IPR007016">
    <property type="entry name" value="O-antigen_ligase-rel_domated"/>
</dbReference>
<feature type="transmembrane region" description="Helical" evidence="5">
    <location>
        <begin position="383"/>
        <end position="404"/>
    </location>
</feature>
<evidence type="ECO:0000259" key="6">
    <source>
        <dbReference type="Pfam" id="PF04932"/>
    </source>
</evidence>
<dbReference type="GO" id="GO:0016020">
    <property type="term" value="C:membrane"/>
    <property type="evidence" value="ECO:0007669"/>
    <property type="project" value="UniProtKB-SubCell"/>
</dbReference>
<dbReference type="RefSeq" id="WP_073077204.1">
    <property type="nucleotide sequence ID" value="NZ_FQXV01000004.1"/>
</dbReference>
<reference evidence="7 8" key="1">
    <citation type="submission" date="2016-11" db="EMBL/GenBank/DDBJ databases">
        <authorList>
            <person name="Jaros S."/>
            <person name="Januszkiewicz K."/>
            <person name="Wedrychowicz H."/>
        </authorList>
    </citation>
    <scope>NUCLEOTIDE SEQUENCE [LARGE SCALE GENOMIC DNA]</scope>
    <source>
        <strain evidence="7 8">DSM 10068</strain>
    </source>
</reference>
<evidence type="ECO:0000256" key="2">
    <source>
        <dbReference type="ARBA" id="ARBA00022692"/>
    </source>
</evidence>
<proteinExistence type="predicted"/>
<keyword evidence="3 5" id="KW-1133">Transmembrane helix</keyword>
<dbReference type="EMBL" id="FQXV01000004">
    <property type="protein sequence ID" value="SHH92152.1"/>
    <property type="molecule type" value="Genomic_DNA"/>
</dbReference>
<feature type="transmembrane region" description="Helical" evidence="5">
    <location>
        <begin position="181"/>
        <end position="202"/>
    </location>
</feature>
<protein>
    <submittedName>
        <fullName evidence="7">Putative inorganic carbon (Hco3(-)) transporter</fullName>
    </submittedName>
</protein>
<dbReference type="Pfam" id="PF04932">
    <property type="entry name" value="Wzy_C"/>
    <property type="match status" value="1"/>
</dbReference>
<sequence>MQEIFKSSIFLRWLTAFFSWVGVMWHRSRIVSWFLSPGRGRALTDNSVFSKLFGKLHGAVCVVFEKLRLNRLFEGSIFKQAFFGCLLPAVLAPFLPTMVVLCLVIVGVFTLFVRFGTDRSLRLFYSPVNKYILLFCAVYLVATLTSVTVSGSLFTGLITVLFALFAIAFDNAVTTKKQADLAVRLIVVAGTAVALYGIYQYIFYNPATAGAWVDSDMFSGITNRVYSTLGNPNVLSEYLLLVMPFAAACVLTGKTWWQRVFFLCCLAVMAVCMIVTFSRGGYLGLILAAVIFIVMLDARFILLGIVALVALYFFLPQTVTERFSSIGNLSDSSTSYRVYIWMGTIAMLKDYWFSGIGPGTNAFNLIYPAYSYNTIAAPHAHNLFLQIMCDSGIVGLILFVAILFSYYRRTFTAFSRTRDKTSRTYLIAAIASVSAFLLQGMTDYAFYNNCVMLLFWIFIGLGAIMARRPEMEEGPLWLKS</sequence>
<feature type="domain" description="O-antigen ligase-related" evidence="6">
    <location>
        <begin position="266"/>
        <end position="400"/>
    </location>
</feature>